<evidence type="ECO:0000313" key="2">
    <source>
        <dbReference type="Proteomes" id="UP000013165"/>
    </source>
</evidence>
<dbReference type="HOGENOM" id="CLU_078806_0_0_6"/>
<dbReference type="STRING" id="626887.J057_04621"/>
<name>N6VWH4_9GAMM</name>
<dbReference type="EMBL" id="APLQ01000011">
    <property type="protein sequence ID" value="ENO14605.1"/>
    <property type="molecule type" value="Genomic_DNA"/>
</dbReference>
<dbReference type="AlphaFoldDB" id="N6VWH4"/>
<dbReference type="Proteomes" id="UP000013165">
    <property type="component" value="Unassembled WGS sequence"/>
</dbReference>
<accession>N6VWH4</accession>
<dbReference type="OrthoDB" id="4775248at2"/>
<gene>
    <name evidence="1" type="ORF">J057_04621</name>
</gene>
<dbReference type="PATRIC" id="fig|626887.3.peg.912"/>
<protein>
    <submittedName>
        <fullName evidence="1">Uncharacterized protein</fullName>
    </submittedName>
</protein>
<sequence>MLIRKKRIRSARSNIRGIKDGERFCMAVTSIERFSSELDKIGFSSSLGVGEQLLPAALGKVSYFNAEGGYEVHRDQPMETAFRQAEWRWEEFRGRYGKVEKSKIAEIPYKRYPRTFVEPPAVELQIALSPNNEKVVTSASVTFDSTSEKLLTHIINLFLELFGECDILKKDLSPVSPSKLIRLNWEVLPKGKLPWEKLQKELKPIVNRQPKGNRTVIDSRHEAIARHDPEFVAVGRGGFDGYVIFGFPSKSLYVLESVQVNNATYVLDRDWEELSSLTKADLLNANLHKGRVIHRESWFSEIHSLLGK</sequence>
<keyword evidence="2" id="KW-1185">Reference proteome</keyword>
<proteinExistence type="predicted"/>
<dbReference type="eggNOG" id="ENOG502ZYRP">
    <property type="taxonomic scope" value="Bacteria"/>
</dbReference>
<dbReference type="RefSeq" id="WP_004578902.1">
    <property type="nucleotide sequence ID" value="NZ_AP028878.1"/>
</dbReference>
<evidence type="ECO:0000313" key="1">
    <source>
        <dbReference type="EMBL" id="ENO14605.1"/>
    </source>
</evidence>
<organism evidence="1 2">
    <name type="scientific">Marinobacter nanhaiticus D15-8W</name>
    <dbReference type="NCBI Taxonomy" id="626887"/>
    <lineage>
        <taxon>Bacteria</taxon>
        <taxon>Pseudomonadati</taxon>
        <taxon>Pseudomonadota</taxon>
        <taxon>Gammaproteobacteria</taxon>
        <taxon>Pseudomonadales</taxon>
        <taxon>Marinobacteraceae</taxon>
        <taxon>Marinobacter</taxon>
    </lineage>
</organism>
<reference evidence="1 2" key="1">
    <citation type="journal article" date="2013" name="Genome Announc.">
        <title>Genome Sequence of the Polycyclic Aromatic Hydrocarbon-Degrading Bacterium Strain Marinobacter nanhaiticus D15-8WT.</title>
        <authorList>
            <person name="Cui Z."/>
            <person name="Gao W."/>
            <person name="Li Q."/>
            <person name="Xu G."/>
            <person name="Zheng L."/>
        </authorList>
    </citation>
    <scope>NUCLEOTIDE SEQUENCE [LARGE SCALE GENOMIC DNA]</scope>
    <source>
        <strain evidence="1 2">D15-8W</strain>
    </source>
</reference>
<comment type="caution">
    <text evidence="1">The sequence shown here is derived from an EMBL/GenBank/DDBJ whole genome shotgun (WGS) entry which is preliminary data.</text>
</comment>